<organism evidence="6 7">
    <name type="scientific">Candidatus Anaerobiospirillum merdipullorum</name>
    <dbReference type="NCBI Taxonomy" id="2838450"/>
    <lineage>
        <taxon>Bacteria</taxon>
        <taxon>Pseudomonadati</taxon>
        <taxon>Pseudomonadota</taxon>
        <taxon>Gammaproteobacteria</taxon>
        <taxon>Aeromonadales</taxon>
        <taxon>Succinivibrionaceae</taxon>
        <taxon>Anaerobiospirillum</taxon>
    </lineage>
</organism>
<evidence type="ECO:0000313" key="7">
    <source>
        <dbReference type="Proteomes" id="UP000824150"/>
    </source>
</evidence>
<reference evidence="6" key="1">
    <citation type="journal article" date="2021" name="PeerJ">
        <title>Extensive microbial diversity within the chicken gut microbiome revealed by metagenomics and culture.</title>
        <authorList>
            <person name="Gilroy R."/>
            <person name="Ravi A."/>
            <person name="Getino M."/>
            <person name="Pursley I."/>
            <person name="Horton D.L."/>
            <person name="Alikhan N.F."/>
            <person name="Baker D."/>
            <person name="Gharbi K."/>
            <person name="Hall N."/>
            <person name="Watson M."/>
            <person name="Adriaenssens E.M."/>
            <person name="Foster-Nyarko E."/>
            <person name="Jarju S."/>
            <person name="Secka A."/>
            <person name="Antonio M."/>
            <person name="Oren A."/>
            <person name="Chaudhuri R.R."/>
            <person name="La Ragione R."/>
            <person name="Hildebrand F."/>
            <person name="Pallen M.J."/>
        </authorList>
    </citation>
    <scope>NUCLEOTIDE SEQUENCE</scope>
    <source>
        <strain evidence="6">687</strain>
    </source>
</reference>
<dbReference type="SUPFAM" id="SSF53850">
    <property type="entry name" value="Periplasmic binding protein-like II"/>
    <property type="match status" value="1"/>
</dbReference>
<dbReference type="SUPFAM" id="SSF46785">
    <property type="entry name" value="Winged helix' DNA-binding domain"/>
    <property type="match status" value="1"/>
</dbReference>
<evidence type="ECO:0000256" key="3">
    <source>
        <dbReference type="ARBA" id="ARBA00023125"/>
    </source>
</evidence>
<dbReference type="GO" id="GO:0005829">
    <property type="term" value="C:cytosol"/>
    <property type="evidence" value="ECO:0007669"/>
    <property type="project" value="TreeGrafter"/>
</dbReference>
<dbReference type="PROSITE" id="PS50931">
    <property type="entry name" value="HTH_LYSR"/>
    <property type="match status" value="1"/>
</dbReference>
<dbReference type="PANTHER" id="PTHR30419:SF30">
    <property type="entry name" value="LYSR FAMILY TRANSCRIPTIONAL REGULATOR"/>
    <property type="match status" value="1"/>
</dbReference>
<comment type="caution">
    <text evidence="6">The sequence shown here is derived from an EMBL/GenBank/DDBJ whole genome shotgun (WGS) entry which is preliminary data.</text>
</comment>
<dbReference type="Pfam" id="PF00126">
    <property type="entry name" value="HTH_1"/>
    <property type="match status" value="1"/>
</dbReference>
<dbReference type="AlphaFoldDB" id="A0A9E2NSX1"/>
<proteinExistence type="inferred from homology"/>
<dbReference type="InterPro" id="IPR050950">
    <property type="entry name" value="HTH-type_LysR_regulators"/>
</dbReference>
<evidence type="ECO:0000256" key="2">
    <source>
        <dbReference type="ARBA" id="ARBA00023015"/>
    </source>
</evidence>
<dbReference type="CDD" id="cd05466">
    <property type="entry name" value="PBP2_LTTR_substrate"/>
    <property type="match status" value="1"/>
</dbReference>
<keyword evidence="2" id="KW-0805">Transcription regulation</keyword>
<dbReference type="Gene3D" id="1.10.10.10">
    <property type="entry name" value="Winged helix-like DNA-binding domain superfamily/Winged helix DNA-binding domain"/>
    <property type="match status" value="1"/>
</dbReference>
<dbReference type="Pfam" id="PF03466">
    <property type="entry name" value="LysR_substrate"/>
    <property type="match status" value="1"/>
</dbReference>
<sequence length="318" mass="35747">MDGAAIKLIQLQAVLLSARLGSFSQAARHMGRAQSAVSTYVHDVELDLGFPLFERGHKLKLTPRGALLLPQMQKLYDDNVLFAHRARELYHLSHPTLRLGIDFSIYNKELFIMLRALADAYPALQLRLSPISSFDVQTFMGDFSLDAALYFNHSQNLPYACLTLGTVVNRVIVATDHPLAQQREITRADLSSYRQIVMCSNLSSKHKGITLSPLNWEVDNFYYALSLVASGVGFAVVPEILIATEHDFFGLLTCLDDSKLDFPDATMSLIWQDGIDKVEPFAFLRDKLCAFYQPRLKNISLFASSGAYNPPDRPRYRP</sequence>
<feature type="domain" description="HTH lysR-type" evidence="5">
    <location>
        <begin position="6"/>
        <end position="62"/>
    </location>
</feature>
<dbReference type="InterPro" id="IPR036390">
    <property type="entry name" value="WH_DNA-bd_sf"/>
</dbReference>
<dbReference type="InterPro" id="IPR000847">
    <property type="entry name" value="LysR_HTH_N"/>
</dbReference>
<evidence type="ECO:0000256" key="1">
    <source>
        <dbReference type="ARBA" id="ARBA00009437"/>
    </source>
</evidence>
<evidence type="ECO:0000313" key="6">
    <source>
        <dbReference type="EMBL" id="MBU3827405.1"/>
    </source>
</evidence>
<reference evidence="6" key="2">
    <citation type="submission" date="2021-04" db="EMBL/GenBank/DDBJ databases">
        <authorList>
            <person name="Gilroy R."/>
        </authorList>
    </citation>
    <scope>NUCLEOTIDE SEQUENCE</scope>
    <source>
        <strain evidence="6">687</strain>
    </source>
</reference>
<dbReference type="Proteomes" id="UP000824150">
    <property type="component" value="Unassembled WGS sequence"/>
</dbReference>
<evidence type="ECO:0000259" key="5">
    <source>
        <dbReference type="PROSITE" id="PS50931"/>
    </source>
</evidence>
<keyword evidence="4" id="KW-0804">Transcription</keyword>
<dbReference type="PANTHER" id="PTHR30419">
    <property type="entry name" value="HTH-TYPE TRANSCRIPTIONAL REGULATOR YBHD"/>
    <property type="match status" value="1"/>
</dbReference>
<dbReference type="Gene3D" id="3.40.190.290">
    <property type="match status" value="1"/>
</dbReference>
<evidence type="ECO:0000256" key="4">
    <source>
        <dbReference type="ARBA" id="ARBA00023163"/>
    </source>
</evidence>
<protein>
    <submittedName>
        <fullName evidence="6">LysR family transcriptional regulator</fullName>
    </submittedName>
</protein>
<comment type="similarity">
    <text evidence="1">Belongs to the LysR transcriptional regulatory family.</text>
</comment>
<dbReference type="GO" id="GO:0003700">
    <property type="term" value="F:DNA-binding transcription factor activity"/>
    <property type="evidence" value="ECO:0007669"/>
    <property type="project" value="InterPro"/>
</dbReference>
<keyword evidence="3" id="KW-0238">DNA-binding</keyword>
<dbReference type="InterPro" id="IPR005119">
    <property type="entry name" value="LysR_subst-bd"/>
</dbReference>
<dbReference type="InterPro" id="IPR036388">
    <property type="entry name" value="WH-like_DNA-bd_sf"/>
</dbReference>
<gene>
    <name evidence="6" type="ORF">IAA31_07985</name>
</gene>
<dbReference type="GO" id="GO:0003677">
    <property type="term" value="F:DNA binding"/>
    <property type="evidence" value="ECO:0007669"/>
    <property type="project" value="UniProtKB-KW"/>
</dbReference>
<dbReference type="EMBL" id="JAHLFG010000088">
    <property type="protein sequence ID" value="MBU3827405.1"/>
    <property type="molecule type" value="Genomic_DNA"/>
</dbReference>
<name>A0A9E2NSX1_9GAMM</name>
<accession>A0A9E2NSX1</accession>